<dbReference type="AlphaFoldDB" id="A0A8J5V367"/>
<dbReference type="Proteomes" id="UP000729402">
    <property type="component" value="Unassembled WGS sequence"/>
</dbReference>
<reference evidence="1" key="2">
    <citation type="submission" date="2021-02" db="EMBL/GenBank/DDBJ databases">
        <authorList>
            <person name="Kimball J.A."/>
            <person name="Haas M.W."/>
            <person name="Macchietto M."/>
            <person name="Kono T."/>
            <person name="Duquette J."/>
            <person name="Shao M."/>
        </authorList>
    </citation>
    <scope>NUCLEOTIDE SEQUENCE</scope>
    <source>
        <tissue evidence="1">Fresh leaf tissue</tissue>
    </source>
</reference>
<gene>
    <name evidence="1" type="ORF">GUJ93_ZPchr0151g33458</name>
</gene>
<protein>
    <submittedName>
        <fullName evidence="1">Uncharacterized protein</fullName>
    </submittedName>
</protein>
<reference evidence="1" key="1">
    <citation type="journal article" date="2021" name="bioRxiv">
        <title>Whole Genome Assembly and Annotation of Northern Wild Rice, Zizania palustris L., Supports a Whole Genome Duplication in the Zizania Genus.</title>
        <authorList>
            <person name="Haas M."/>
            <person name="Kono T."/>
            <person name="Macchietto M."/>
            <person name="Millas R."/>
            <person name="McGilp L."/>
            <person name="Shao M."/>
            <person name="Duquette J."/>
            <person name="Hirsch C.N."/>
            <person name="Kimball J."/>
        </authorList>
    </citation>
    <scope>NUCLEOTIDE SEQUENCE</scope>
    <source>
        <tissue evidence="1">Fresh leaf tissue</tissue>
    </source>
</reference>
<dbReference type="EMBL" id="JAAALK010000511">
    <property type="protein sequence ID" value="KAG8044611.1"/>
    <property type="molecule type" value="Genomic_DNA"/>
</dbReference>
<name>A0A8J5V367_ZIZPA</name>
<evidence type="ECO:0000313" key="1">
    <source>
        <dbReference type="EMBL" id="KAG8044611.1"/>
    </source>
</evidence>
<sequence>MRSKCVCTAQHCRASMSLLDGLASTGLWWGPGPAVQQEHAESGDADVSPSIGPRVLRYGVLNGGKRPATGDRAWLPACLPQSSVFLTGKKDGKADGVMATTEKPSPAVRSSVPRAPARPRLPCCCLPNTFSFETMMQFACNAVWAVTRFHLDILLGSQNNVSTAAA</sequence>
<keyword evidence="2" id="KW-1185">Reference proteome</keyword>
<evidence type="ECO:0000313" key="2">
    <source>
        <dbReference type="Proteomes" id="UP000729402"/>
    </source>
</evidence>
<accession>A0A8J5V367</accession>
<comment type="caution">
    <text evidence="1">The sequence shown here is derived from an EMBL/GenBank/DDBJ whole genome shotgun (WGS) entry which is preliminary data.</text>
</comment>
<organism evidence="1 2">
    <name type="scientific">Zizania palustris</name>
    <name type="common">Northern wild rice</name>
    <dbReference type="NCBI Taxonomy" id="103762"/>
    <lineage>
        <taxon>Eukaryota</taxon>
        <taxon>Viridiplantae</taxon>
        <taxon>Streptophyta</taxon>
        <taxon>Embryophyta</taxon>
        <taxon>Tracheophyta</taxon>
        <taxon>Spermatophyta</taxon>
        <taxon>Magnoliopsida</taxon>
        <taxon>Liliopsida</taxon>
        <taxon>Poales</taxon>
        <taxon>Poaceae</taxon>
        <taxon>BOP clade</taxon>
        <taxon>Oryzoideae</taxon>
        <taxon>Oryzeae</taxon>
        <taxon>Zizaniinae</taxon>
        <taxon>Zizania</taxon>
    </lineage>
</organism>
<proteinExistence type="predicted"/>